<dbReference type="EnsemblMetazoa" id="CJA01263b.1">
    <property type="protein sequence ID" value="CJA01263b.1"/>
    <property type="gene ID" value="WBGene00120467"/>
</dbReference>
<feature type="domain" description="Ig-like" evidence="11">
    <location>
        <begin position="277"/>
        <end position="357"/>
    </location>
</feature>
<dbReference type="Pfam" id="PF08205">
    <property type="entry name" value="C2-set_2"/>
    <property type="match status" value="1"/>
</dbReference>
<evidence type="ECO:0000256" key="8">
    <source>
        <dbReference type="ARBA" id="ARBA00023319"/>
    </source>
</evidence>
<dbReference type="Pfam" id="PF13895">
    <property type="entry name" value="Ig_2"/>
    <property type="match status" value="1"/>
</dbReference>
<dbReference type="PANTHER" id="PTHR11640:SF134">
    <property type="entry name" value="ECHINOID, ISOFORM A-RELATED"/>
    <property type="match status" value="1"/>
</dbReference>
<feature type="transmembrane region" description="Helical" evidence="10">
    <location>
        <begin position="977"/>
        <end position="997"/>
    </location>
</feature>
<dbReference type="SMART" id="SM00409">
    <property type="entry name" value="IG"/>
    <property type="match status" value="7"/>
</dbReference>
<dbReference type="CDD" id="cd00096">
    <property type="entry name" value="Ig"/>
    <property type="match status" value="1"/>
</dbReference>
<evidence type="ECO:0000256" key="3">
    <source>
        <dbReference type="ARBA" id="ARBA00022737"/>
    </source>
</evidence>
<evidence type="ECO:0000256" key="1">
    <source>
        <dbReference type="ARBA" id="ARBA00004479"/>
    </source>
</evidence>
<dbReference type="InterPro" id="IPR007110">
    <property type="entry name" value="Ig-like_dom"/>
</dbReference>
<feature type="domain" description="Ig-like" evidence="11">
    <location>
        <begin position="364"/>
        <end position="445"/>
    </location>
</feature>
<evidence type="ECO:0000259" key="12">
    <source>
        <dbReference type="PROSITE" id="PS50853"/>
    </source>
</evidence>
<evidence type="ECO:0000256" key="6">
    <source>
        <dbReference type="ARBA" id="ARBA00023157"/>
    </source>
</evidence>
<protein>
    <submittedName>
        <fullName evidence="13">Uncharacterized protein</fullName>
    </submittedName>
</protein>
<dbReference type="SMART" id="SM00060">
    <property type="entry name" value="FN3"/>
    <property type="match status" value="1"/>
</dbReference>
<dbReference type="InterPro" id="IPR003599">
    <property type="entry name" value="Ig_sub"/>
</dbReference>
<keyword evidence="5 10" id="KW-0472">Membrane</keyword>
<evidence type="ECO:0000256" key="10">
    <source>
        <dbReference type="SAM" id="Phobius"/>
    </source>
</evidence>
<evidence type="ECO:0000256" key="7">
    <source>
        <dbReference type="ARBA" id="ARBA00023180"/>
    </source>
</evidence>
<keyword evidence="14" id="KW-1185">Reference proteome</keyword>
<dbReference type="InterPro" id="IPR036116">
    <property type="entry name" value="FN3_sf"/>
</dbReference>
<dbReference type="Pfam" id="PF07686">
    <property type="entry name" value="V-set"/>
    <property type="match status" value="1"/>
</dbReference>
<dbReference type="SMART" id="SM00408">
    <property type="entry name" value="IGc2"/>
    <property type="match status" value="5"/>
</dbReference>
<proteinExistence type="predicted"/>
<feature type="domain" description="Ig-like" evidence="11">
    <location>
        <begin position="177"/>
        <end position="266"/>
    </location>
</feature>
<feature type="domain" description="Ig-like" evidence="11">
    <location>
        <begin position="456"/>
        <end position="543"/>
    </location>
</feature>
<dbReference type="InterPro" id="IPR003598">
    <property type="entry name" value="Ig_sub2"/>
</dbReference>
<dbReference type="Proteomes" id="UP000005237">
    <property type="component" value="Unassembled WGS sequence"/>
</dbReference>
<accession>A0A8R1HJ19</accession>
<feature type="region of interest" description="Disordered" evidence="9">
    <location>
        <begin position="1036"/>
        <end position="1058"/>
    </location>
</feature>
<feature type="domain" description="Ig-like" evidence="11">
    <location>
        <begin position="548"/>
        <end position="648"/>
    </location>
</feature>
<dbReference type="CDD" id="cd00063">
    <property type="entry name" value="FN3"/>
    <property type="match status" value="1"/>
</dbReference>
<evidence type="ECO:0000256" key="9">
    <source>
        <dbReference type="SAM" id="MobiDB-lite"/>
    </source>
</evidence>
<evidence type="ECO:0000256" key="5">
    <source>
        <dbReference type="ARBA" id="ARBA00023136"/>
    </source>
</evidence>
<dbReference type="InterPro" id="IPR056069">
    <property type="entry name" value="DUF7652"/>
</dbReference>
<dbReference type="PROSITE" id="PS50853">
    <property type="entry name" value="FN3"/>
    <property type="match status" value="1"/>
</dbReference>
<dbReference type="Pfam" id="PF24665">
    <property type="entry name" value="DUF7652"/>
    <property type="match status" value="1"/>
</dbReference>
<dbReference type="InterPro" id="IPR013162">
    <property type="entry name" value="CD80_C2-set"/>
</dbReference>
<feature type="domain" description="Ig-like" evidence="11">
    <location>
        <begin position="668"/>
        <end position="759"/>
    </location>
</feature>
<dbReference type="AlphaFoldDB" id="A0A8R1HJ19"/>
<feature type="compositionally biased region" description="Polar residues" evidence="9">
    <location>
        <begin position="1036"/>
        <end position="1045"/>
    </location>
</feature>
<organism evidence="13 14">
    <name type="scientific">Caenorhabditis japonica</name>
    <dbReference type="NCBI Taxonomy" id="281687"/>
    <lineage>
        <taxon>Eukaryota</taxon>
        <taxon>Metazoa</taxon>
        <taxon>Ecdysozoa</taxon>
        <taxon>Nematoda</taxon>
        <taxon>Chromadorea</taxon>
        <taxon>Rhabditida</taxon>
        <taxon>Rhabditina</taxon>
        <taxon>Rhabditomorpha</taxon>
        <taxon>Rhabditoidea</taxon>
        <taxon>Rhabditidae</taxon>
        <taxon>Peloderinae</taxon>
        <taxon>Caenorhabditis</taxon>
    </lineage>
</organism>
<keyword evidence="7" id="KW-0325">Glycoprotein</keyword>
<evidence type="ECO:0000256" key="4">
    <source>
        <dbReference type="ARBA" id="ARBA00022989"/>
    </source>
</evidence>
<evidence type="ECO:0000313" key="14">
    <source>
        <dbReference type="Proteomes" id="UP000005237"/>
    </source>
</evidence>
<name>A0A8R1HJ19_CAEJA</name>
<dbReference type="Gene3D" id="2.60.40.10">
    <property type="entry name" value="Immunoglobulins"/>
    <property type="match status" value="8"/>
</dbReference>
<dbReference type="Pfam" id="PF00041">
    <property type="entry name" value="fn3"/>
    <property type="match status" value="1"/>
</dbReference>
<dbReference type="InterPro" id="IPR013098">
    <property type="entry name" value="Ig_I-set"/>
</dbReference>
<keyword evidence="6" id="KW-1015">Disulfide bond</keyword>
<dbReference type="Pfam" id="PF07679">
    <property type="entry name" value="I-set"/>
    <property type="match status" value="1"/>
</dbReference>
<dbReference type="GO" id="GO:0050839">
    <property type="term" value="F:cell adhesion molecule binding"/>
    <property type="evidence" value="ECO:0007669"/>
    <property type="project" value="TreeGrafter"/>
</dbReference>
<reference evidence="13" key="2">
    <citation type="submission" date="2022-06" db="UniProtKB">
        <authorList>
            <consortium name="EnsemblMetazoa"/>
        </authorList>
    </citation>
    <scope>IDENTIFICATION</scope>
    <source>
        <strain evidence="13">DF5081</strain>
    </source>
</reference>
<keyword evidence="4 10" id="KW-1133">Transmembrane helix</keyword>
<dbReference type="GO" id="GO:0098609">
    <property type="term" value="P:cell-cell adhesion"/>
    <property type="evidence" value="ECO:0007669"/>
    <property type="project" value="TreeGrafter"/>
</dbReference>
<reference evidence="14" key="1">
    <citation type="submission" date="2010-08" db="EMBL/GenBank/DDBJ databases">
        <authorList>
            <consortium name="Caenorhabditis japonica Sequencing Consortium"/>
            <person name="Wilson R.K."/>
        </authorList>
    </citation>
    <scope>NUCLEOTIDE SEQUENCE [LARGE SCALE GENOMIC DNA]</scope>
    <source>
        <strain evidence="14">DF5081</strain>
    </source>
</reference>
<dbReference type="FunFam" id="2.60.40.10:FF:000032">
    <property type="entry name" value="palladin isoform X1"/>
    <property type="match status" value="1"/>
</dbReference>
<dbReference type="PROSITE" id="PS50835">
    <property type="entry name" value="IG_LIKE"/>
    <property type="match status" value="7"/>
</dbReference>
<dbReference type="SUPFAM" id="SSF48726">
    <property type="entry name" value="Immunoglobulin"/>
    <property type="match status" value="7"/>
</dbReference>
<keyword evidence="3" id="KW-0677">Repeat</keyword>
<dbReference type="InterPro" id="IPR051275">
    <property type="entry name" value="Cell_adhesion_signaling"/>
</dbReference>
<dbReference type="InterPro" id="IPR003961">
    <property type="entry name" value="FN3_dom"/>
</dbReference>
<keyword evidence="8" id="KW-0393">Immunoglobulin domain</keyword>
<feature type="domain" description="Ig-like" evidence="11">
    <location>
        <begin position="62"/>
        <end position="166"/>
    </location>
</feature>
<feature type="domain" description="Fibronectin type-III" evidence="12">
    <location>
        <begin position="766"/>
        <end position="879"/>
    </location>
</feature>
<dbReference type="PANTHER" id="PTHR11640">
    <property type="entry name" value="NEPHRIN"/>
    <property type="match status" value="1"/>
</dbReference>
<dbReference type="GO" id="GO:0005911">
    <property type="term" value="C:cell-cell junction"/>
    <property type="evidence" value="ECO:0007669"/>
    <property type="project" value="TreeGrafter"/>
</dbReference>
<comment type="subcellular location">
    <subcellularLocation>
        <location evidence="1">Membrane</location>
        <topology evidence="1">Single-pass type I membrane protein</topology>
    </subcellularLocation>
</comment>
<evidence type="ECO:0000256" key="2">
    <source>
        <dbReference type="ARBA" id="ARBA00022692"/>
    </source>
</evidence>
<keyword evidence="2 10" id="KW-0812">Transmembrane</keyword>
<dbReference type="GO" id="GO:0005886">
    <property type="term" value="C:plasma membrane"/>
    <property type="evidence" value="ECO:0007669"/>
    <property type="project" value="TreeGrafter"/>
</dbReference>
<evidence type="ECO:0000259" key="11">
    <source>
        <dbReference type="PROSITE" id="PS50835"/>
    </source>
</evidence>
<evidence type="ECO:0000313" key="13">
    <source>
        <dbReference type="EnsemblMetazoa" id="CJA01263b.1"/>
    </source>
</evidence>
<dbReference type="InterPro" id="IPR013783">
    <property type="entry name" value="Ig-like_fold"/>
</dbReference>
<dbReference type="InterPro" id="IPR013106">
    <property type="entry name" value="Ig_V-set"/>
</dbReference>
<dbReference type="Pfam" id="PF13927">
    <property type="entry name" value="Ig_3"/>
    <property type="match status" value="1"/>
</dbReference>
<dbReference type="SUPFAM" id="SSF49265">
    <property type="entry name" value="Fibronectin type III"/>
    <property type="match status" value="1"/>
</dbReference>
<sequence>MKQVKPPCGAYRFVYEQVDTNNNRVTIELANTPDGAAKQLHRKRFYGDGMGRYASDMFLVKPNTDPYLVRVGGEALTIPCVVQPEYFNQEKYEINWAQYNNGHLRILTKNDKILSKKKTRFILHSDSKTGNYSLTITEIDKINVEGSYHCNVIATDDDDVQNSAIAKVIVLVPPGDPSIIIDPADKIIEGDFVSAKCVSTGGNPYPKFSWKLPNDTSASSSIFNTFEKDGTVESILHFRVSAEDNEKYIECSVKNEAITEEEVKTTKSRELVVFYKPIIDISPSENLTHLSVEEGNYVNLTCNGRANPAVHSYEWKHLQLEERYQGKVWPFKVHKSMNGDIECKAVNEIGETRSTLTLIVQHAPKVTVPMEYSPNELEDVNIACQVNAVPEAVEIKWVGPNNFKQDGAHLSLRSINSEQTGNYTCISTNFLTIYGHSGSQQRSGSGTVFINVKRKPGNAQVINERTSVDIGNTITLKCLTQDAGNPEATYLWSSPASGGLYGLEEHTSQLFIIRNAQLSDNGNYSCKAHNEIGEGQQSTVHITVIERAKISNSLATEQVFTSGERNKTLECEAQGYPKPTVFWLKDGKPLKNKPYAKMIELESQCSQEDFCTRTVKSTLTLPEQLDWTDKGNFTCVTENGSPNDKKFDSSWTVLRVLHKPVILKKRLPEKLLAAADIGLSATLKCRVSARPEPEIQWTFKGSQLMESEKYSLQTVALNDMPDEHEQLLRIKNVQEEDFGDYTCYAVNDNGEDSAQIELQKASNPVLPTNFEKLSSTPNSISLGWTPQFDGGFNQTFVIEVRKIDPFTGEIDSNQKTMLFNVSKIKLEEEYEADGTIISKNTFDFTGLTPLSTYVLRMKATNEKGSSKFTQAIFASTEDVVEDSIIMSPIKLTFDSSKMNIDIEPKLPADACTLLYVFHNGIWRSSHCYNSNEPISNVPNGRKYKARFCLFNQSLKCSYVSPVIEAKYKSSWKSSTTFFILLFTFVGLSLLTFVFVCCKTRSTPKELKLTPIVVSSFSDERKKSKAVYAPCVNREVTSQSQNQFTEETNDKNAIIGKSE</sequence>
<dbReference type="InterPro" id="IPR036179">
    <property type="entry name" value="Ig-like_dom_sf"/>
</dbReference>